<evidence type="ECO:0000313" key="4">
    <source>
        <dbReference type="Proteomes" id="UP001292084"/>
    </source>
</evidence>
<keyword evidence="4" id="KW-1185">Reference proteome</keyword>
<keyword evidence="1" id="KW-0812">Transmembrane</keyword>
<reference evidence="3 4" key="1">
    <citation type="submission" date="2023-12" db="EMBL/GenBank/DDBJ databases">
        <title>Jeotgalibacillus haloalkaliphilus sp. nov., a novel salt-tolerant bacteria, isolated from the estuary of the Fenhe River into the Yellow River.</title>
        <authorList>
            <person name="Li Y."/>
        </authorList>
    </citation>
    <scope>NUCLEOTIDE SEQUENCE [LARGE SCALE GENOMIC DNA]</scope>
    <source>
        <strain evidence="3 4">HH7-29</strain>
    </source>
</reference>
<feature type="transmembrane region" description="Helical" evidence="1">
    <location>
        <begin position="143"/>
        <end position="161"/>
    </location>
</feature>
<comment type="caution">
    <text evidence="3">The sequence shown here is derived from an EMBL/GenBank/DDBJ whole genome shotgun (WGS) entry which is preliminary data.</text>
</comment>
<feature type="transmembrane region" description="Helical" evidence="1">
    <location>
        <begin position="109"/>
        <end position="131"/>
    </location>
</feature>
<dbReference type="Proteomes" id="UP001292084">
    <property type="component" value="Unassembled WGS sequence"/>
</dbReference>
<evidence type="ECO:0000256" key="1">
    <source>
        <dbReference type="SAM" id="Phobius"/>
    </source>
</evidence>
<feature type="domain" description="Protein-glutamine gamma-glutamyltransferase-like C-terminal" evidence="2">
    <location>
        <begin position="294"/>
        <end position="351"/>
    </location>
</feature>
<feature type="transmembrane region" description="Helical" evidence="1">
    <location>
        <begin position="6"/>
        <end position="32"/>
    </location>
</feature>
<dbReference type="InterPro" id="IPR025403">
    <property type="entry name" value="TgpA-like_C"/>
</dbReference>
<keyword evidence="1" id="KW-0472">Membrane</keyword>
<keyword evidence="1" id="KW-1133">Transmembrane helix</keyword>
<dbReference type="EMBL" id="JAXQNN010000004">
    <property type="protein sequence ID" value="MDZ5712933.1"/>
    <property type="molecule type" value="Genomic_DNA"/>
</dbReference>
<evidence type="ECO:0000259" key="2">
    <source>
        <dbReference type="Pfam" id="PF13559"/>
    </source>
</evidence>
<accession>A0ABU5KPC5</accession>
<evidence type="ECO:0000313" key="3">
    <source>
        <dbReference type="EMBL" id="MDZ5712933.1"/>
    </source>
</evidence>
<gene>
    <name evidence="3" type="ORF">UFB30_11910</name>
</gene>
<sequence length="362" mass="41014">MILTVIAAGGIFPIHYAALLYGSGLFILALFIRNIRQAGTLLIVFGSLLALFFSGWSALPVIALGIFLFWRLLARSYHQDTQDITTVQLILLMIVFISVYNFQLTYEVYPPGLVILSLIGGFMLYSAAPYFSSYTGTKALKLYTKWSGLFLASAIILYLLISPFRLLLIEGVNLMISWVTLLLYQTGIDIDVPEIVLEEAEPSEGGDLFSPNPFGVTEIEQTVRVGTVELVALIAGLLVLTLFTWKIVKKFRGPLQYKQNNQSGMVIRRKDADQPASLKMAVPNHVIRKEMLKLEKKAQKKDAGRRKSETVREWFTRLNVQHAQDFAVIYEKIRYAGKELTESEYKAFEQFVKDFEKRVNNF</sequence>
<organism evidence="3 4">
    <name type="scientific">Jeotgalibacillus haloalkalitolerans</name>
    <dbReference type="NCBI Taxonomy" id="3104292"/>
    <lineage>
        <taxon>Bacteria</taxon>
        <taxon>Bacillati</taxon>
        <taxon>Bacillota</taxon>
        <taxon>Bacilli</taxon>
        <taxon>Bacillales</taxon>
        <taxon>Caryophanaceae</taxon>
        <taxon>Jeotgalibacillus</taxon>
    </lineage>
</organism>
<name>A0ABU5KPC5_9BACL</name>
<feature type="transmembrane region" description="Helical" evidence="1">
    <location>
        <begin position="39"/>
        <end position="72"/>
    </location>
</feature>
<proteinExistence type="predicted"/>
<feature type="transmembrane region" description="Helical" evidence="1">
    <location>
        <begin position="230"/>
        <end position="248"/>
    </location>
</feature>
<protein>
    <submittedName>
        <fullName evidence="3">DUF4129 domain-containing protein</fullName>
    </submittedName>
</protein>
<feature type="transmembrane region" description="Helical" evidence="1">
    <location>
        <begin position="84"/>
        <end position="102"/>
    </location>
</feature>
<dbReference type="Pfam" id="PF13559">
    <property type="entry name" value="DUF4129"/>
    <property type="match status" value="1"/>
</dbReference>